<dbReference type="GO" id="GO:0005737">
    <property type="term" value="C:cytoplasm"/>
    <property type="evidence" value="ECO:0007669"/>
    <property type="project" value="TreeGrafter"/>
</dbReference>
<feature type="compositionally biased region" description="Low complexity" evidence="6">
    <location>
        <begin position="470"/>
        <end position="481"/>
    </location>
</feature>
<dbReference type="PANTHER" id="PTHR12953:SF0">
    <property type="entry name" value="SUN DOMAIN-CONTAINING OSSIFICATION FACTOR"/>
    <property type="match status" value="1"/>
</dbReference>
<feature type="chain" id="PRO_5004711910" evidence="7">
    <location>
        <begin position="23"/>
        <end position="920"/>
    </location>
</feature>
<comment type="caution">
    <text evidence="9">The sequence shown here is derived from an EMBL/GenBank/DDBJ whole genome shotgun (WGS) entry which is preliminary data.</text>
</comment>
<evidence type="ECO:0000256" key="5">
    <source>
        <dbReference type="SAM" id="Coils"/>
    </source>
</evidence>
<keyword evidence="3" id="KW-1133">Transmembrane helix</keyword>
<feature type="region of interest" description="Disordered" evidence="6">
    <location>
        <begin position="307"/>
        <end position="334"/>
    </location>
</feature>
<feature type="compositionally biased region" description="Low complexity" evidence="6">
    <location>
        <begin position="102"/>
        <end position="114"/>
    </location>
</feature>
<evidence type="ECO:0000313" key="9">
    <source>
        <dbReference type="EMBL" id="ESK87481.1"/>
    </source>
</evidence>
<feature type="coiled-coil region" evidence="5">
    <location>
        <begin position="550"/>
        <end position="577"/>
    </location>
</feature>
<feature type="compositionally biased region" description="Low complexity" evidence="6">
    <location>
        <begin position="402"/>
        <end position="455"/>
    </location>
</feature>
<feature type="compositionally biased region" description="Acidic residues" evidence="6">
    <location>
        <begin position="901"/>
        <end position="920"/>
    </location>
</feature>
<dbReference type="HOGENOM" id="CLU_011244_0_0_1"/>
<dbReference type="GO" id="GO:0012505">
    <property type="term" value="C:endomembrane system"/>
    <property type="evidence" value="ECO:0007669"/>
    <property type="project" value="UniProtKB-SubCell"/>
</dbReference>
<keyword evidence="2" id="KW-0812">Transmembrane</keyword>
<proteinExistence type="predicted"/>
<dbReference type="KEGG" id="mrr:Moror_11586"/>
<feature type="region of interest" description="Disordered" evidence="6">
    <location>
        <begin position="350"/>
        <end position="493"/>
    </location>
</feature>
<evidence type="ECO:0000313" key="10">
    <source>
        <dbReference type="Proteomes" id="UP000017559"/>
    </source>
</evidence>
<evidence type="ECO:0000256" key="3">
    <source>
        <dbReference type="ARBA" id="ARBA00022989"/>
    </source>
</evidence>
<feature type="domain" description="SUN" evidence="8">
    <location>
        <begin position="118"/>
        <end position="283"/>
    </location>
</feature>
<dbReference type="PANTHER" id="PTHR12953">
    <property type="entry name" value="MEMBRANE PROTEIN CH1 RELATED"/>
    <property type="match status" value="1"/>
</dbReference>
<dbReference type="PROSITE" id="PS51469">
    <property type="entry name" value="SUN"/>
    <property type="match status" value="1"/>
</dbReference>
<dbReference type="OrthoDB" id="266334at2759"/>
<dbReference type="GO" id="GO:0034975">
    <property type="term" value="P:protein folding in endoplasmic reticulum"/>
    <property type="evidence" value="ECO:0007669"/>
    <property type="project" value="TreeGrafter"/>
</dbReference>
<dbReference type="InterPro" id="IPR012919">
    <property type="entry name" value="SUN_dom"/>
</dbReference>
<evidence type="ECO:0000256" key="4">
    <source>
        <dbReference type="ARBA" id="ARBA00023136"/>
    </source>
</evidence>
<reference evidence="9 10" key="1">
    <citation type="journal article" date="2014" name="BMC Genomics">
        <title>Genome and secretome analysis of the hemibiotrophic fungal pathogen, Moniliophthora roreri, which causes frosty pod rot disease of cacao: mechanisms of the biotrophic and necrotrophic phases.</title>
        <authorList>
            <person name="Meinhardt L.W."/>
            <person name="Costa G.G.L."/>
            <person name="Thomazella D.P.T."/>
            <person name="Teixeira P.J.P.L."/>
            <person name="Carazzolle M.F."/>
            <person name="Schuster S.C."/>
            <person name="Carlson J.E."/>
            <person name="Guiltinan M.J."/>
            <person name="Mieczkowski P."/>
            <person name="Farmer A."/>
            <person name="Ramaraj T."/>
            <person name="Crozier J."/>
            <person name="Davis R.E."/>
            <person name="Shao J."/>
            <person name="Melnick R.L."/>
            <person name="Pereira G.A.G."/>
            <person name="Bailey B.A."/>
        </authorList>
    </citation>
    <scope>NUCLEOTIDE SEQUENCE [LARGE SCALE GENOMIC DNA]</scope>
    <source>
        <strain evidence="9 10">MCA 2997</strain>
    </source>
</reference>
<dbReference type="EMBL" id="AWSO01000777">
    <property type="protein sequence ID" value="ESK87481.1"/>
    <property type="molecule type" value="Genomic_DNA"/>
</dbReference>
<feature type="compositionally biased region" description="Polar residues" evidence="6">
    <location>
        <begin position="763"/>
        <end position="776"/>
    </location>
</feature>
<accession>V2X3W5</accession>
<comment type="subcellular location">
    <subcellularLocation>
        <location evidence="1">Endomembrane system</location>
    </subcellularLocation>
</comment>
<feature type="compositionally biased region" description="Low complexity" evidence="6">
    <location>
        <begin position="375"/>
        <end position="394"/>
    </location>
</feature>
<protein>
    <submittedName>
        <fullName evidence="9">Sad1-unc-like c-terminal</fullName>
    </submittedName>
</protein>
<gene>
    <name evidence="9" type="ORF">Moror_11586</name>
</gene>
<feature type="region of interest" description="Disordered" evidence="6">
    <location>
        <begin position="697"/>
        <end position="920"/>
    </location>
</feature>
<keyword evidence="7" id="KW-0732">Signal</keyword>
<keyword evidence="4" id="KW-0472">Membrane</keyword>
<dbReference type="InterPro" id="IPR045120">
    <property type="entry name" value="Suco/Slp1-like"/>
</dbReference>
<keyword evidence="5" id="KW-0175">Coiled coil</keyword>
<feature type="signal peptide" evidence="7">
    <location>
        <begin position="1"/>
        <end position="22"/>
    </location>
</feature>
<feature type="region of interest" description="Disordered" evidence="6">
    <location>
        <begin position="77"/>
        <end position="114"/>
    </location>
</feature>
<dbReference type="GO" id="GO:0016020">
    <property type="term" value="C:membrane"/>
    <property type="evidence" value="ECO:0007669"/>
    <property type="project" value="InterPro"/>
</dbReference>
<name>V2X3W5_MONRO</name>
<evidence type="ECO:0000256" key="2">
    <source>
        <dbReference type="ARBA" id="ARBA00022692"/>
    </source>
</evidence>
<feature type="compositionally biased region" description="Polar residues" evidence="6">
    <location>
        <begin position="743"/>
        <end position="752"/>
    </location>
</feature>
<dbReference type="Proteomes" id="UP000017559">
    <property type="component" value="Unassembled WGS sequence"/>
</dbReference>
<evidence type="ECO:0000256" key="7">
    <source>
        <dbReference type="SAM" id="SignalP"/>
    </source>
</evidence>
<feature type="compositionally biased region" description="Polar residues" evidence="6">
    <location>
        <begin position="77"/>
        <end position="96"/>
    </location>
</feature>
<dbReference type="Pfam" id="PF07738">
    <property type="entry name" value="Sad1_UNC"/>
    <property type="match status" value="1"/>
</dbReference>
<evidence type="ECO:0000259" key="8">
    <source>
        <dbReference type="PROSITE" id="PS51469"/>
    </source>
</evidence>
<organism evidence="9 10">
    <name type="scientific">Moniliophthora roreri (strain MCA 2997)</name>
    <name type="common">Cocoa frosty pod rot fungus</name>
    <name type="synonym">Crinipellis roreri</name>
    <dbReference type="NCBI Taxonomy" id="1381753"/>
    <lineage>
        <taxon>Eukaryota</taxon>
        <taxon>Fungi</taxon>
        <taxon>Dikarya</taxon>
        <taxon>Basidiomycota</taxon>
        <taxon>Agaricomycotina</taxon>
        <taxon>Agaricomycetes</taxon>
        <taxon>Agaricomycetidae</taxon>
        <taxon>Agaricales</taxon>
        <taxon>Marasmiineae</taxon>
        <taxon>Marasmiaceae</taxon>
        <taxon>Moniliophthora</taxon>
    </lineage>
</organism>
<evidence type="ECO:0000256" key="1">
    <source>
        <dbReference type="ARBA" id="ARBA00004308"/>
    </source>
</evidence>
<evidence type="ECO:0000256" key="6">
    <source>
        <dbReference type="SAM" id="MobiDB-lite"/>
    </source>
</evidence>
<dbReference type="STRING" id="1381753.V2X3W5"/>
<dbReference type="AlphaFoldDB" id="V2X3W5"/>
<keyword evidence="10" id="KW-1185">Reference proteome</keyword>
<feature type="compositionally biased region" description="Basic residues" evidence="6">
    <location>
        <begin position="716"/>
        <end position="730"/>
    </location>
</feature>
<sequence>MGPFHILPSTLVVLLLALPVFSVPSSPNDPFRAISTKVIREEEPPVCCLIPLPPLEPVEDDVLLSFEEWKVKQSKEGNMSSLGSHVTATRNGNAESGTPLGEQDSSSSHSEGSEPLVSSVVDLEKVSPHFQVPLTDRFNYASMDCSARVHTSHRSAKSPSAILSSKKDRYMLSPCNSPKENQFVVVELCDDIRIDTVQLANYEFFSGVFKDFTVSVAKTYTTSQEGWVNAGTYKAKNIRGVQSFHPPTSLRDFYRFIRIDFHSHYSNEYYCPISLLRVYGLTHLEEWKWEVWEAESRVKREELEAQIQPSEAVVEEPQPAQPPISETPTGAATTTEGDVVTVTSTVHAESLASTADHTRDVPIPAANNQSIPENSTGSTPSSRVSSASTSTSTTGDASPPKSNDNNDINNDQQTTTTSIPPSSSTAASNITKDASTKATTDSSSSSDQSSNHTTTAPLTSDDVRGRKPRTSTTTITASPSSHANAASQAMPPVTGGESIYRTIMNRLTALETNHTLYARYFGEQTNSVREMLRKLGEDVGRLEGIEKAQAKMYQRTTKELEKQRRRMEMEYRELVSRVDYLSDEIILEKRLGIAQLCLLLTVLVFMALTRGSRGESVLEHGPVQFNRSMREWSRRHLSFSGDWVSRFTSSKSRSRSPTRMINIKSPRISISSKTVPMEVISTTHDESAVQVEFPSILPQEPQTAPLSSKAMEQRHQKTKIVHPHPNRPRSRTPSLRTPKRPNTPGTSSTLVGSSRPHLYRANSHGSSTLFTNTASWSGGGVGPVPKSAKRWARTAHLHEVKAVRRKKGNDDDEDDSRSVSSTSSSVQRLQEPLRMLNSGDVDSDRDDDPFSTPSRSNGRGHDGYPSLVTRAPATGVRAKKTSSRNGWPVSPGSPDSTLDASDGDIWVDTDADDEDGIGWF</sequence>